<dbReference type="SUPFAM" id="SSF53067">
    <property type="entry name" value="Actin-like ATPase domain"/>
    <property type="match status" value="2"/>
</dbReference>
<dbReference type="AlphaFoldDB" id="A0A2P8FB99"/>
<gene>
    <name evidence="2" type="ORF">CLV60_1285</name>
</gene>
<dbReference type="OrthoDB" id="9784166at2"/>
<reference evidence="2 3" key="1">
    <citation type="submission" date="2018-03" db="EMBL/GenBank/DDBJ databases">
        <title>Genomic Encyclopedia of Archaeal and Bacterial Type Strains, Phase II (KMG-II): from individual species to whole genera.</title>
        <authorList>
            <person name="Goeker M."/>
        </authorList>
    </citation>
    <scope>NUCLEOTIDE SEQUENCE [LARGE SCALE GENOMIC DNA]</scope>
    <source>
        <strain evidence="2 3">DSM 29057</strain>
    </source>
</reference>
<dbReference type="CDD" id="cd24032">
    <property type="entry name" value="ASKHA_NBD_TsaB"/>
    <property type="match status" value="1"/>
</dbReference>
<dbReference type="RefSeq" id="WP_106599639.1">
    <property type="nucleotide sequence ID" value="NZ_PYAS01000028.1"/>
</dbReference>
<dbReference type="GO" id="GO:0002949">
    <property type="term" value="P:tRNA threonylcarbamoyladenosine modification"/>
    <property type="evidence" value="ECO:0007669"/>
    <property type="project" value="InterPro"/>
</dbReference>
<comment type="caution">
    <text evidence="2">The sequence shown here is derived from an EMBL/GenBank/DDBJ whole genome shotgun (WGS) entry which is preliminary data.</text>
</comment>
<organism evidence="2 3">
    <name type="scientific">Dyadobacter jiangsuensis</name>
    <dbReference type="NCBI Taxonomy" id="1591085"/>
    <lineage>
        <taxon>Bacteria</taxon>
        <taxon>Pseudomonadati</taxon>
        <taxon>Bacteroidota</taxon>
        <taxon>Cytophagia</taxon>
        <taxon>Cytophagales</taxon>
        <taxon>Spirosomataceae</taxon>
        <taxon>Dyadobacter</taxon>
    </lineage>
</organism>
<dbReference type="PANTHER" id="PTHR11735">
    <property type="entry name" value="TRNA N6-ADENOSINE THREONYLCARBAMOYLTRANSFERASE"/>
    <property type="match status" value="1"/>
</dbReference>
<keyword evidence="3" id="KW-1185">Reference proteome</keyword>
<evidence type="ECO:0000259" key="1">
    <source>
        <dbReference type="Pfam" id="PF00814"/>
    </source>
</evidence>
<protein>
    <submittedName>
        <fullName evidence="2">tRNA threonylcarbamoyladenosine biosynthesis protein TsaB</fullName>
    </submittedName>
</protein>
<dbReference type="InterPro" id="IPR022496">
    <property type="entry name" value="T6A_TsaB"/>
</dbReference>
<dbReference type="InterPro" id="IPR043129">
    <property type="entry name" value="ATPase_NBD"/>
</dbReference>
<dbReference type="PANTHER" id="PTHR11735:SF11">
    <property type="entry name" value="TRNA THREONYLCARBAMOYLADENOSINE BIOSYNTHESIS PROTEIN TSAB"/>
    <property type="match status" value="1"/>
</dbReference>
<evidence type="ECO:0000313" key="2">
    <source>
        <dbReference type="EMBL" id="PSL19001.1"/>
    </source>
</evidence>
<proteinExistence type="predicted"/>
<accession>A0A2P8FB99</accession>
<name>A0A2P8FB99_9BACT</name>
<dbReference type="InterPro" id="IPR000905">
    <property type="entry name" value="Gcp-like_dom"/>
</dbReference>
<dbReference type="NCBIfam" id="TIGR03725">
    <property type="entry name" value="T6A_YeaZ"/>
    <property type="match status" value="1"/>
</dbReference>
<dbReference type="EMBL" id="PYAS01000028">
    <property type="protein sequence ID" value="PSL19001.1"/>
    <property type="molecule type" value="Genomic_DNA"/>
</dbReference>
<sequence>MLLLSIDTSIRGCSVAVHNETGLLAAYDLFTDKSSSAMLTTLMRDSITHAGFELSDIDAIAVAKGPGSYTGLRVGVSTAKGLCYALDKPLVAINTLQAMALQLAPFFPGHLFCPMIDARRMEVYAAVLDENNAFVQETQAVIMNEHSFEDLLAHHKVVFFGDGAAKCKPILEKHSNAVFPAIDIKPSARTVGQLGAIAFEKGQFEDVASFEPYYLKDFMSPAPRKASTLVQ</sequence>
<dbReference type="GO" id="GO:0005829">
    <property type="term" value="C:cytosol"/>
    <property type="evidence" value="ECO:0007669"/>
    <property type="project" value="TreeGrafter"/>
</dbReference>
<dbReference type="Gene3D" id="3.30.420.40">
    <property type="match status" value="2"/>
</dbReference>
<evidence type="ECO:0000313" key="3">
    <source>
        <dbReference type="Proteomes" id="UP000241964"/>
    </source>
</evidence>
<dbReference type="Proteomes" id="UP000241964">
    <property type="component" value="Unassembled WGS sequence"/>
</dbReference>
<feature type="domain" description="Gcp-like" evidence="1">
    <location>
        <begin position="33"/>
        <end position="173"/>
    </location>
</feature>
<dbReference type="Pfam" id="PF00814">
    <property type="entry name" value="TsaD"/>
    <property type="match status" value="1"/>
</dbReference>